<feature type="chain" id="PRO_5044796663" evidence="2">
    <location>
        <begin position="21"/>
        <end position="144"/>
    </location>
</feature>
<feature type="compositionally biased region" description="Basic and acidic residues" evidence="1">
    <location>
        <begin position="102"/>
        <end position="115"/>
    </location>
</feature>
<feature type="region of interest" description="Disordered" evidence="1">
    <location>
        <begin position="92"/>
        <end position="133"/>
    </location>
</feature>
<reference evidence="3 4" key="1">
    <citation type="submission" date="2024-11" db="EMBL/GenBank/DDBJ databases">
        <title>Adaptive evolution of stress response genes in parasites aligns with host niche diversity.</title>
        <authorList>
            <person name="Hahn C."/>
            <person name="Resl P."/>
        </authorList>
    </citation>
    <scope>NUCLEOTIDE SEQUENCE [LARGE SCALE GENOMIC DNA]</scope>
    <source>
        <strain evidence="3">EGGRZ-B1_66</strain>
        <tissue evidence="3">Body</tissue>
    </source>
</reference>
<evidence type="ECO:0000256" key="1">
    <source>
        <dbReference type="SAM" id="MobiDB-lite"/>
    </source>
</evidence>
<feature type="signal peptide" evidence="2">
    <location>
        <begin position="1"/>
        <end position="20"/>
    </location>
</feature>
<dbReference type="EMBL" id="JBJKFK010001623">
    <property type="protein sequence ID" value="KAL3312625.1"/>
    <property type="molecule type" value="Genomic_DNA"/>
</dbReference>
<protein>
    <submittedName>
        <fullName evidence="3">Uncharacterized protein</fullName>
    </submittedName>
</protein>
<name>A0ABD2PZI5_9PLAT</name>
<dbReference type="Proteomes" id="UP001626550">
    <property type="component" value="Unassembled WGS sequence"/>
</dbReference>
<keyword evidence="4" id="KW-1185">Reference proteome</keyword>
<evidence type="ECO:0000313" key="3">
    <source>
        <dbReference type="EMBL" id="KAL3312625.1"/>
    </source>
</evidence>
<dbReference type="AlphaFoldDB" id="A0ABD2PZI5"/>
<evidence type="ECO:0000256" key="2">
    <source>
        <dbReference type="SAM" id="SignalP"/>
    </source>
</evidence>
<keyword evidence="2" id="KW-0732">Signal</keyword>
<sequence>MNFLCAVLLSFLLVWSLSQATDVQNVNSDHNLKTGLVDDQSKPTEERVSLKDVWDMLDSLMDEILLNDEDVKKLELYLDDYLYRKMDKSQFDNPAMQGQEVHPPDEHHTGHHYHDPVTTSTNKPAEDPKENKTVEATAEYLFWA</sequence>
<evidence type="ECO:0000313" key="4">
    <source>
        <dbReference type="Proteomes" id="UP001626550"/>
    </source>
</evidence>
<accession>A0ABD2PZI5</accession>
<proteinExistence type="predicted"/>
<organism evidence="3 4">
    <name type="scientific">Cichlidogyrus casuarinus</name>
    <dbReference type="NCBI Taxonomy" id="1844966"/>
    <lineage>
        <taxon>Eukaryota</taxon>
        <taxon>Metazoa</taxon>
        <taxon>Spiralia</taxon>
        <taxon>Lophotrochozoa</taxon>
        <taxon>Platyhelminthes</taxon>
        <taxon>Monogenea</taxon>
        <taxon>Monopisthocotylea</taxon>
        <taxon>Dactylogyridea</taxon>
        <taxon>Ancyrocephalidae</taxon>
        <taxon>Cichlidogyrus</taxon>
    </lineage>
</organism>
<gene>
    <name evidence="3" type="ORF">Ciccas_008781</name>
</gene>
<feature type="compositionally biased region" description="Basic and acidic residues" evidence="1">
    <location>
        <begin position="124"/>
        <end position="133"/>
    </location>
</feature>
<comment type="caution">
    <text evidence="3">The sequence shown here is derived from an EMBL/GenBank/DDBJ whole genome shotgun (WGS) entry which is preliminary data.</text>
</comment>